<dbReference type="InterPro" id="IPR050316">
    <property type="entry name" value="Tyrosinase/Hemocyanin"/>
</dbReference>
<dbReference type="PANTHER" id="PTHR11474">
    <property type="entry name" value="TYROSINASE FAMILY MEMBER"/>
    <property type="match status" value="1"/>
</dbReference>
<organism evidence="5 6">
    <name type="scientific">Xylaria grammica</name>
    <dbReference type="NCBI Taxonomy" id="363999"/>
    <lineage>
        <taxon>Eukaryota</taxon>
        <taxon>Fungi</taxon>
        <taxon>Dikarya</taxon>
        <taxon>Ascomycota</taxon>
        <taxon>Pezizomycotina</taxon>
        <taxon>Sordariomycetes</taxon>
        <taxon>Xylariomycetidae</taxon>
        <taxon>Xylariales</taxon>
        <taxon>Xylariaceae</taxon>
        <taxon>Xylaria</taxon>
    </lineage>
</organism>
<feature type="domain" description="Tyrosinase copper-binding" evidence="4">
    <location>
        <begin position="289"/>
        <end position="300"/>
    </location>
</feature>
<keyword evidence="1" id="KW-0479">Metal-binding</keyword>
<dbReference type="Proteomes" id="UP000286045">
    <property type="component" value="Unassembled WGS sequence"/>
</dbReference>
<dbReference type="GO" id="GO:0016491">
    <property type="term" value="F:oxidoreductase activity"/>
    <property type="evidence" value="ECO:0007669"/>
    <property type="project" value="UniProtKB-KW"/>
</dbReference>
<sequence>MHIPTFTLGFLASLTAAAPSFTPWQSPECTEENALQRREWSALTENERKEYISAMGCLMKKPSRYAAGELPATKNYYTDFAAHHTSVARNIHMSGIFLSAHREYLSLMEKSLQEECGYPSDMGLPYWNWPDYLDKPLNESTLFDGSPSSLGADGEYLPNQPPYVIGPEEAQLVKPILKEGDTIPRGSGGGCVIEGPFANTTVYLGPFSVIYSRTGLPDDWTEPNPHCLNRNLSDTAVSLLSNADAIDNLLASANITQFQTRLNPIHRGGHLGVGGSGGQMADFFASPLDPAFWLHHAQIDRLWAAFQDEDPAERRYSYNGTDTFLNPPDTPEATNSTILDFGVLGENVTLEEVANPMAGRYCYKYV</sequence>
<evidence type="ECO:0000259" key="4">
    <source>
        <dbReference type="PROSITE" id="PS00498"/>
    </source>
</evidence>
<keyword evidence="3" id="KW-0732">Signal</keyword>
<evidence type="ECO:0000256" key="1">
    <source>
        <dbReference type="ARBA" id="ARBA00022723"/>
    </source>
</evidence>
<proteinExistence type="predicted"/>
<dbReference type="EMBL" id="RYZI01000265">
    <property type="protein sequence ID" value="RWA07345.1"/>
    <property type="molecule type" value="Genomic_DNA"/>
</dbReference>
<evidence type="ECO:0000313" key="5">
    <source>
        <dbReference type="EMBL" id="RWA07345.1"/>
    </source>
</evidence>
<protein>
    <recommendedName>
        <fullName evidence="4">Tyrosinase copper-binding domain-containing protein</fullName>
    </recommendedName>
</protein>
<dbReference type="SUPFAM" id="SSF48056">
    <property type="entry name" value="Di-copper centre-containing domain"/>
    <property type="match status" value="1"/>
</dbReference>
<dbReference type="STRING" id="363999.A0A439CYQ7"/>
<gene>
    <name evidence="5" type="ORF">EKO27_g7761</name>
</gene>
<name>A0A439CYQ7_9PEZI</name>
<reference evidence="5 6" key="1">
    <citation type="submission" date="2018-12" db="EMBL/GenBank/DDBJ databases">
        <title>Draft genome sequence of Xylaria grammica IHI A82.</title>
        <authorList>
            <person name="Buettner E."/>
            <person name="Kellner H."/>
        </authorList>
    </citation>
    <scope>NUCLEOTIDE SEQUENCE [LARGE SCALE GENOMIC DNA]</scope>
    <source>
        <strain evidence="5 6">IHI A82</strain>
    </source>
</reference>
<dbReference type="Pfam" id="PF00264">
    <property type="entry name" value="Tyrosinase"/>
    <property type="match status" value="1"/>
</dbReference>
<dbReference type="PROSITE" id="PS00498">
    <property type="entry name" value="TYROSINASE_2"/>
    <property type="match status" value="1"/>
</dbReference>
<dbReference type="PRINTS" id="PR00092">
    <property type="entry name" value="TYROSINASE"/>
</dbReference>
<evidence type="ECO:0000256" key="3">
    <source>
        <dbReference type="SAM" id="SignalP"/>
    </source>
</evidence>
<keyword evidence="2" id="KW-0560">Oxidoreductase</keyword>
<dbReference type="PANTHER" id="PTHR11474:SF125">
    <property type="entry name" value="N-ACETYL-6-HYDROXYTRYPTOPHAN OXIDASE IVOB-RELATED"/>
    <property type="match status" value="1"/>
</dbReference>
<dbReference type="InterPro" id="IPR002227">
    <property type="entry name" value="Tyrosinase_Cu-bd"/>
</dbReference>
<dbReference type="InterPro" id="IPR008922">
    <property type="entry name" value="Di-copper_centre_dom_sf"/>
</dbReference>
<evidence type="ECO:0000313" key="6">
    <source>
        <dbReference type="Proteomes" id="UP000286045"/>
    </source>
</evidence>
<comment type="caution">
    <text evidence="5">The sequence shown here is derived from an EMBL/GenBank/DDBJ whole genome shotgun (WGS) entry which is preliminary data.</text>
</comment>
<feature type="chain" id="PRO_5019303778" description="Tyrosinase copper-binding domain-containing protein" evidence="3">
    <location>
        <begin position="18"/>
        <end position="366"/>
    </location>
</feature>
<dbReference type="GO" id="GO:0046872">
    <property type="term" value="F:metal ion binding"/>
    <property type="evidence" value="ECO:0007669"/>
    <property type="project" value="UniProtKB-KW"/>
</dbReference>
<keyword evidence="6" id="KW-1185">Reference proteome</keyword>
<evidence type="ECO:0000256" key="2">
    <source>
        <dbReference type="ARBA" id="ARBA00023002"/>
    </source>
</evidence>
<dbReference type="AlphaFoldDB" id="A0A439CYQ7"/>
<feature type="signal peptide" evidence="3">
    <location>
        <begin position="1"/>
        <end position="17"/>
    </location>
</feature>
<dbReference type="Gene3D" id="1.10.1280.10">
    <property type="entry name" value="Di-copper center containing domain from catechol oxidase"/>
    <property type="match status" value="1"/>
</dbReference>
<accession>A0A439CYQ7</accession>